<dbReference type="InParanoid" id="A0A0D0DD04"/>
<evidence type="ECO:0000313" key="8">
    <source>
        <dbReference type="EMBL" id="KIK75240.1"/>
    </source>
</evidence>
<feature type="transmembrane region" description="Helical" evidence="6">
    <location>
        <begin position="111"/>
        <end position="127"/>
    </location>
</feature>
<feature type="domain" description="Rhodopsin" evidence="7">
    <location>
        <begin position="26"/>
        <end position="217"/>
    </location>
</feature>
<evidence type="ECO:0000256" key="3">
    <source>
        <dbReference type="ARBA" id="ARBA00022989"/>
    </source>
</evidence>
<evidence type="ECO:0000259" key="7">
    <source>
        <dbReference type="Pfam" id="PF20684"/>
    </source>
</evidence>
<evidence type="ECO:0000256" key="1">
    <source>
        <dbReference type="ARBA" id="ARBA00004141"/>
    </source>
</evidence>
<dbReference type="Proteomes" id="UP000054538">
    <property type="component" value="Unassembled WGS sequence"/>
</dbReference>
<feature type="transmembrane region" description="Helical" evidence="6">
    <location>
        <begin position="42"/>
        <end position="60"/>
    </location>
</feature>
<reference evidence="8 9" key="1">
    <citation type="submission" date="2014-04" db="EMBL/GenBank/DDBJ databases">
        <authorList>
            <consortium name="DOE Joint Genome Institute"/>
            <person name="Kuo A."/>
            <person name="Kohler A."/>
            <person name="Jargeat P."/>
            <person name="Nagy L.G."/>
            <person name="Floudas D."/>
            <person name="Copeland A."/>
            <person name="Barry K.W."/>
            <person name="Cichocki N."/>
            <person name="Veneault-Fourrey C."/>
            <person name="LaButti K."/>
            <person name="Lindquist E.A."/>
            <person name="Lipzen A."/>
            <person name="Lundell T."/>
            <person name="Morin E."/>
            <person name="Murat C."/>
            <person name="Sun H."/>
            <person name="Tunlid A."/>
            <person name="Henrissat B."/>
            <person name="Grigoriev I.V."/>
            <person name="Hibbett D.S."/>
            <person name="Martin F."/>
            <person name="Nordberg H.P."/>
            <person name="Cantor M.N."/>
            <person name="Hua S.X."/>
        </authorList>
    </citation>
    <scope>NUCLEOTIDE SEQUENCE [LARGE SCALE GENOMIC DNA]</scope>
    <source>
        <strain evidence="8 9">Ve08.2h10</strain>
    </source>
</reference>
<comment type="similarity">
    <text evidence="5">Belongs to the SAT4 family.</text>
</comment>
<evidence type="ECO:0000256" key="6">
    <source>
        <dbReference type="SAM" id="Phobius"/>
    </source>
</evidence>
<dbReference type="AlphaFoldDB" id="A0A0D0DD04"/>
<dbReference type="PANTHER" id="PTHR33048">
    <property type="entry name" value="PTH11-LIKE INTEGRAL MEMBRANE PROTEIN (AFU_ORTHOLOGUE AFUA_5G11245)"/>
    <property type="match status" value="1"/>
</dbReference>
<sequence length="296" mass="33333">MFPPWGPEMIAMASTFHGFAILLTTFRLWYRWHTSRMWWEDGWAVVALLGDITCLVCVWLEQPTPNSSVPRYFTISNWMLSFAFPTILWAARISILTSMVRVSHPGPALKRIAYCIGVAFGIMWLSFSAQKLEDCLRDACLMERPLAISQITMDTIGDILLTGLPIRFLRDVKLDRKRRILITSAFSASLIINLVTVLEAVFMFQPMTSGTIIITHVKTALSLVVCNLLVLVPLVYRIIHRRDLEGSKHEGTHVEFTTIDLNYMGYSQELSKGTTLSVLSTTTKSGQTLSTGSYSS</sequence>
<dbReference type="InterPro" id="IPR052337">
    <property type="entry name" value="SAT4-like"/>
</dbReference>
<protein>
    <recommendedName>
        <fullName evidence="7">Rhodopsin domain-containing protein</fullName>
    </recommendedName>
</protein>
<keyword evidence="4 6" id="KW-0472">Membrane</keyword>
<evidence type="ECO:0000256" key="5">
    <source>
        <dbReference type="ARBA" id="ARBA00038359"/>
    </source>
</evidence>
<accession>A0A0D0DD04</accession>
<dbReference type="InterPro" id="IPR049326">
    <property type="entry name" value="Rhodopsin_dom_fungi"/>
</dbReference>
<dbReference type="OrthoDB" id="444631at2759"/>
<feature type="transmembrane region" description="Helical" evidence="6">
    <location>
        <begin position="12"/>
        <end position="30"/>
    </location>
</feature>
<comment type="subcellular location">
    <subcellularLocation>
        <location evidence="1">Membrane</location>
        <topology evidence="1">Multi-pass membrane protein</topology>
    </subcellularLocation>
</comment>
<organism evidence="8 9">
    <name type="scientific">Paxillus rubicundulus Ve08.2h10</name>
    <dbReference type="NCBI Taxonomy" id="930991"/>
    <lineage>
        <taxon>Eukaryota</taxon>
        <taxon>Fungi</taxon>
        <taxon>Dikarya</taxon>
        <taxon>Basidiomycota</taxon>
        <taxon>Agaricomycotina</taxon>
        <taxon>Agaricomycetes</taxon>
        <taxon>Agaricomycetidae</taxon>
        <taxon>Boletales</taxon>
        <taxon>Paxilineae</taxon>
        <taxon>Paxillaceae</taxon>
        <taxon>Paxillus</taxon>
    </lineage>
</organism>
<evidence type="ECO:0000256" key="2">
    <source>
        <dbReference type="ARBA" id="ARBA00022692"/>
    </source>
</evidence>
<feature type="transmembrane region" description="Helical" evidence="6">
    <location>
        <begin position="72"/>
        <end position="91"/>
    </location>
</feature>
<gene>
    <name evidence="8" type="ORF">PAXRUDRAFT_835742</name>
</gene>
<name>A0A0D0DD04_9AGAM</name>
<proteinExistence type="inferred from homology"/>
<dbReference type="STRING" id="930991.A0A0D0DD04"/>
<evidence type="ECO:0000256" key="4">
    <source>
        <dbReference type="ARBA" id="ARBA00023136"/>
    </source>
</evidence>
<dbReference type="HOGENOM" id="CLU_052841_2_1_1"/>
<dbReference type="Pfam" id="PF20684">
    <property type="entry name" value="Fung_rhodopsin"/>
    <property type="match status" value="1"/>
</dbReference>
<feature type="transmembrane region" description="Helical" evidence="6">
    <location>
        <begin position="180"/>
        <end position="204"/>
    </location>
</feature>
<keyword evidence="3 6" id="KW-1133">Transmembrane helix</keyword>
<keyword evidence="9" id="KW-1185">Reference proteome</keyword>
<feature type="transmembrane region" description="Helical" evidence="6">
    <location>
        <begin position="219"/>
        <end position="239"/>
    </location>
</feature>
<keyword evidence="2 6" id="KW-0812">Transmembrane</keyword>
<evidence type="ECO:0000313" key="9">
    <source>
        <dbReference type="Proteomes" id="UP000054538"/>
    </source>
</evidence>
<reference evidence="9" key="2">
    <citation type="submission" date="2015-01" db="EMBL/GenBank/DDBJ databases">
        <title>Evolutionary Origins and Diversification of the Mycorrhizal Mutualists.</title>
        <authorList>
            <consortium name="DOE Joint Genome Institute"/>
            <consortium name="Mycorrhizal Genomics Consortium"/>
            <person name="Kohler A."/>
            <person name="Kuo A."/>
            <person name="Nagy L.G."/>
            <person name="Floudas D."/>
            <person name="Copeland A."/>
            <person name="Barry K.W."/>
            <person name="Cichocki N."/>
            <person name="Veneault-Fourrey C."/>
            <person name="LaButti K."/>
            <person name="Lindquist E.A."/>
            <person name="Lipzen A."/>
            <person name="Lundell T."/>
            <person name="Morin E."/>
            <person name="Murat C."/>
            <person name="Riley R."/>
            <person name="Ohm R."/>
            <person name="Sun H."/>
            <person name="Tunlid A."/>
            <person name="Henrissat B."/>
            <person name="Grigoriev I.V."/>
            <person name="Hibbett D.S."/>
            <person name="Martin F."/>
        </authorList>
    </citation>
    <scope>NUCLEOTIDE SEQUENCE [LARGE SCALE GENOMIC DNA]</scope>
    <source>
        <strain evidence="9">Ve08.2h10</strain>
    </source>
</reference>
<dbReference type="PANTHER" id="PTHR33048:SF47">
    <property type="entry name" value="INTEGRAL MEMBRANE PROTEIN-RELATED"/>
    <property type="match status" value="1"/>
</dbReference>
<dbReference type="EMBL" id="KN828251">
    <property type="protein sequence ID" value="KIK75240.1"/>
    <property type="molecule type" value="Genomic_DNA"/>
</dbReference>
<feature type="transmembrane region" description="Helical" evidence="6">
    <location>
        <begin position="147"/>
        <end position="168"/>
    </location>
</feature>
<dbReference type="GO" id="GO:0016020">
    <property type="term" value="C:membrane"/>
    <property type="evidence" value="ECO:0007669"/>
    <property type="project" value="UniProtKB-SubCell"/>
</dbReference>